<comment type="caution">
    <text evidence="1">The sequence shown here is derived from an EMBL/GenBank/DDBJ whole genome shotgun (WGS) entry which is preliminary data.</text>
</comment>
<organism evidence="1 2">
    <name type="scientific">Melastoma candidum</name>
    <dbReference type="NCBI Taxonomy" id="119954"/>
    <lineage>
        <taxon>Eukaryota</taxon>
        <taxon>Viridiplantae</taxon>
        <taxon>Streptophyta</taxon>
        <taxon>Embryophyta</taxon>
        <taxon>Tracheophyta</taxon>
        <taxon>Spermatophyta</taxon>
        <taxon>Magnoliopsida</taxon>
        <taxon>eudicotyledons</taxon>
        <taxon>Gunneridae</taxon>
        <taxon>Pentapetalae</taxon>
        <taxon>rosids</taxon>
        <taxon>malvids</taxon>
        <taxon>Myrtales</taxon>
        <taxon>Melastomataceae</taxon>
        <taxon>Melastomatoideae</taxon>
        <taxon>Melastomateae</taxon>
        <taxon>Melastoma</taxon>
    </lineage>
</organism>
<keyword evidence="2" id="KW-1185">Reference proteome</keyword>
<evidence type="ECO:0000313" key="2">
    <source>
        <dbReference type="Proteomes" id="UP001057402"/>
    </source>
</evidence>
<evidence type="ECO:0000313" key="1">
    <source>
        <dbReference type="EMBL" id="KAI4325494.1"/>
    </source>
</evidence>
<sequence>MSRVSINQPSTSGKVNTIGRGRGGPSSNAMTGMILINGLDAKALFDTGATNSFISQKFVDRHGFLIDLGGSPLKIKGFDVILGMDWLTKCHAMVDCVRWEILFEIPGQPAHQYAVVCDSSLSVPLIAAVEAKRILRDGGEAFLAVVLNLKEELPNLRDIPVVQEASWVTTVQRELKVQLQVLLDKGLIRPSVSPWDAPVLFVKKKDGTMRMCIDYRLLNKVTIKNRYPLPQIDDLFDQLQGSVVYSKIDLRSGYHQIRVRDSDIMKTAFRTRYGHYEFLVMSFGLTNAPAAFMELMNRIFRPYLFIDDILVYSKSMEEHTEHLRLVLEVLKANQLYAKLSKCEFWMSSVSVLGHVVSAEGIAVDPAKVEAVLN</sequence>
<gene>
    <name evidence="1" type="ORF">MLD38_030885</name>
</gene>
<name>A0ACB9MQ44_9MYRT</name>
<reference evidence="2" key="1">
    <citation type="journal article" date="2023" name="Front. Plant Sci.">
        <title>Chromosomal-level genome assembly of Melastoma candidum provides insights into trichome evolution.</title>
        <authorList>
            <person name="Zhong Y."/>
            <person name="Wu W."/>
            <person name="Sun C."/>
            <person name="Zou P."/>
            <person name="Liu Y."/>
            <person name="Dai S."/>
            <person name="Zhou R."/>
        </authorList>
    </citation>
    <scope>NUCLEOTIDE SEQUENCE [LARGE SCALE GENOMIC DNA]</scope>
</reference>
<protein>
    <submittedName>
        <fullName evidence="1">Uncharacterized protein</fullName>
    </submittedName>
</protein>
<accession>A0ACB9MQ44</accession>
<dbReference type="Proteomes" id="UP001057402">
    <property type="component" value="Chromosome 9"/>
</dbReference>
<dbReference type="EMBL" id="CM042888">
    <property type="protein sequence ID" value="KAI4325494.1"/>
    <property type="molecule type" value="Genomic_DNA"/>
</dbReference>
<proteinExistence type="predicted"/>